<reference evidence="1 2" key="1">
    <citation type="journal article" date="2010" name="Appl. Environ. Microbiol.">
        <title>Genome organization and characterization of the virulent lactococcal phage 1358 and its similarities to Listeria phages.</title>
        <authorList>
            <person name="Dupuis M.E."/>
            <person name="Moineau S."/>
        </authorList>
    </citation>
    <scope>NUCLEOTIDE SEQUENCE [LARGE SCALE GENOMIC DNA]</scope>
</reference>
<dbReference type="EMBL" id="GQ403788">
    <property type="protein sequence ID" value="ADD25732.1"/>
    <property type="molecule type" value="Genomic_DNA"/>
</dbReference>
<evidence type="ECO:0000313" key="1">
    <source>
        <dbReference type="EMBL" id="ADD25732.1"/>
    </source>
</evidence>
<accession>D3W0G6</accession>
<name>D3W0G6_9CAUD</name>
<proteinExistence type="predicted"/>
<dbReference type="GeneID" id="24366536"/>
<protein>
    <submittedName>
        <fullName evidence="1">Uncharacterized protein</fullName>
    </submittedName>
</protein>
<sequence>MGVNKIAAVCDKCGRHRKLNGAYSVSYFRVLLRCEGWKVGVYATCPSCVEVLKAERVRRLRGMK</sequence>
<dbReference type="KEGG" id="vg:24366536"/>
<evidence type="ECO:0000313" key="2">
    <source>
        <dbReference type="Proteomes" id="UP000207683"/>
    </source>
</evidence>
<organism evidence="1 2">
    <name type="scientific">Lactococcus phage 1358</name>
    <dbReference type="NCBI Taxonomy" id="741942"/>
    <lineage>
        <taxon>Viruses</taxon>
        <taxon>Duplodnaviria</taxon>
        <taxon>Heunggongvirae</taxon>
        <taxon>Uroviricota</taxon>
        <taxon>Caudoviricetes</taxon>
        <taxon>Whiteheadvirus</taxon>
        <taxon>Whiteheadvirus wv1358</taxon>
    </lineage>
</organism>
<dbReference type="RefSeq" id="YP_009140422.1">
    <property type="nucleotide sequence ID" value="NC_027120.1"/>
</dbReference>
<dbReference type="Proteomes" id="UP000207683">
    <property type="component" value="Segment"/>
</dbReference>
<keyword evidence="2" id="KW-1185">Reference proteome</keyword>